<dbReference type="GO" id="GO:0000981">
    <property type="term" value="F:DNA-binding transcription factor activity, RNA polymerase II-specific"/>
    <property type="evidence" value="ECO:0007669"/>
    <property type="project" value="InterPro"/>
</dbReference>
<proteinExistence type="predicted"/>
<dbReference type="GO" id="GO:0005634">
    <property type="term" value="C:nucleus"/>
    <property type="evidence" value="ECO:0007669"/>
    <property type="project" value="UniProtKB-SubCell"/>
</dbReference>
<dbReference type="Pfam" id="PF00319">
    <property type="entry name" value="SRF-TF"/>
    <property type="match status" value="1"/>
</dbReference>
<comment type="subcellular location">
    <subcellularLocation>
        <location evidence="1">Nucleus</location>
    </subcellularLocation>
</comment>
<dbReference type="GO" id="GO:0045944">
    <property type="term" value="P:positive regulation of transcription by RNA polymerase II"/>
    <property type="evidence" value="ECO:0007669"/>
    <property type="project" value="InterPro"/>
</dbReference>
<dbReference type="SUPFAM" id="SSF55455">
    <property type="entry name" value="SRF-like"/>
    <property type="match status" value="1"/>
</dbReference>
<dbReference type="Gene3D" id="3.40.1810.10">
    <property type="entry name" value="Transcription factor, MADS-box"/>
    <property type="match status" value="1"/>
</dbReference>
<name>A0A6N2M2C8_SALVM</name>
<dbReference type="EMBL" id="CAADRP010001596">
    <property type="protein sequence ID" value="VFU43829.1"/>
    <property type="molecule type" value="Genomic_DNA"/>
</dbReference>
<dbReference type="InterPro" id="IPR036879">
    <property type="entry name" value="TF_MADSbox_sf"/>
</dbReference>
<keyword evidence="2" id="KW-0805">Transcription regulation</keyword>
<protein>
    <recommendedName>
        <fullName evidence="6">MADS-box domain-containing protein</fullName>
    </recommendedName>
</protein>
<dbReference type="CDD" id="cd00266">
    <property type="entry name" value="MADS_SRF_like"/>
    <property type="match status" value="1"/>
</dbReference>
<evidence type="ECO:0000256" key="3">
    <source>
        <dbReference type="ARBA" id="ARBA00023125"/>
    </source>
</evidence>
<accession>A0A6N2M2C8</accession>
<organism evidence="7">
    <name type="scientific">Salix viminalis</name>
    <name type="common">Common osier</name>
    <name type="synonym">Basket willow</name>
    <dbReference type="NCBI Taxonomy" id="40686"/>
    <lineage>
        <taxon>Eukaryota</taxon>
        <taxon>Viridiplantae</taxon>
        <taxon>Streptophyta</taxon>
        <taxon>Embryophyta</taxon>
        <taxon>Tracheophyta</taxon>
        <taxon>Spermatophyta</taxon>
        <taxon>Magnoliopsida</taxon>
        <taxon>eudicotyledons</taxon>
        <taxon>Gunneridae</taxon>
        <taxon>Pentapetalae</taxon>
        <taxon>rosids</taxon>
        <taxon>fabids</taxon>
        <taxon>Malpighiales</taxon>
        <taxon>Salicaceae</taxon>
        <taxon>Saliceae</taxon>
        <taxon>Salix</taxon>
    </lineage>
</organism>
<evidence type="ECO:0000256" key="5">
    <source>
        <dbReference type="ARBA" id="ARBA00023242"/>
    </source>
</evidence>
<reference evidence="7" key="1">
    <citation type="submission" date="2019-03" db="EMBL/GenBank/DDBJ databases">
        <authorList>
            <person name="Mank J."/>
            <person name="Almeida P."/>
        </authorList>
    </citation>
    <scope>NUCLEOTIDE SEQUENCE</scope>
    <source>
        <strain evidence="7">78183</strain>
    </source>
</reference>
<evidence type="ECO:0000313" key="7">
    <source>
        <dbReference type="EMBL" id="VFU43829.1"/>
    </source>
</evidence>
<feature type="domain" description="MADS-box" evidence="6">
    <location>
        <begin position="41"/>
        <end position="89"/>
    </location>
</feature>
<dbReference type="InterPro" id="IPR002100">
    <property type="entry name" value="TF_MADSbox"/>
</dbReference>
<dbReference type="PRINTS" id="PR00404">
    <property type="entry name" value="MADSDOMAIN"/>
</dbReference>
<evidence type="ECO:0000256" key="1">
    <source>
        <dbReference type="ARBA" id="ARBA00004123"/>
    </source>
</evidence>
<evidence type="ECO:0000259" key="6">
    <source>
        <dbReference type="PROSITE" id="PS50066"/>
    </source>
</evidence>
<dbReference type="PROSITE" id="PS50066">
    <property type="entry name" value="MADS_BOX_2"/>
    <property type="match status" value="1"/>
</dbReference>
<dbReference type="GO" id="GO:0000987">
    <property type="term" value="F:cis-regulatory region sequence-specific DNA binding"/>
    <property type="evidence" value="ECO:0007669"/>
    <property type="project" value="InterPro"/>
</dbReference>
<dbReference type="SMART" id="SM00432">
    <property type="entry name" value="MADS"/>
    <property type="match status" value="1"/>
</dbReference>
<dbReference type="GO" id="GO:0046983">
    <property type="term" value="F:protein dimerization activity"/>
    <property type="evidence" value="ECO:0007669"/>
    <property type="project" value="InterPro"/>
</dbReference>
<dbReference type="GO" id="GO:0080092">
    <property type="term" value="P:regulation of pollen tube growth"/>
    <property type="evidence" value="ECO:0007669"/>
    <property type="project" value="UniProtKB-ARBA"/>
</dbReference>
<keyword evidence="5" id="KW-0539">Nucleus</keyword>
<gene>
    <name evidence="7" type="ORF">SVIM_LOCUS267381</name>
</gene>
<dbReference type="GO" id="GO:0010152">
    <property type="term" value="P:pollen maturation"/>
    <property type="evidence" value="ECO:0007669"/>
    <property type="project" value="UniProtKB-ARBA"/>
</dbReference>
<sequence length="377" mass="42023">MQSYPLSSSSSSFSLYFFFASTFKYSFYRPNPTRRLILLLKLKIKKLENSNGRQATYAKRKHGIMKKANELSILCDIDIILLMFSPTGKPSLCKGASSIEEVITKFAQLTPQERAKRKLESLEALKKTFKKLDHDVNIPEFLGTSFWTNPDKINSLEHLGQLESSLGESLNRIRSHKEHLGKQHLMSLECHSQFQNAMHVPFRMGAEQQLPPISWVPNNDSQHIMLSEDPNLLPHRDAECSGSTSFGSYSGYFGAGKNSDLSSSGQEIGMNGILDELNGTGLQLAGQYPYLPGSYNLNLLNDTKFQHAAEMKVQKSPEDFHVIGSFEAPKPGYDSTSCGWASAPGSCAVTMFDDHLNHTEFARGSQLLNSEKKPVST</sequence>
<evidence type="ECO:0000256" key="4">
    <source>
        <dbReference type="ARBA" id="ARBA00023163"/>
    </source>
</evidence>
<keyword evidence="3" id="KW-0238">DNA-binding</keyword>
<dbReference type="PANTHER" id="PTHR48019">
    <property type="entry name" value="SERUM RESPONSE FACTOR HOMOLOG"/>
    <property type="match status" value="1"/>
</dbReference>
<keyword evidence="4" id="KW-0804">Transcription</keyword>
<dbReference type="InterPro" id="IPR033897">
    <property type="entry name" value="SRF-like_MADS-box"/>
</dbReference>
<dbReference type="InterPro" id="IPR050142">
    <property type="entry name" value="MADS-box/MEF2_TF"/>
</dbReference>
<evidence type="ECO:0000256" key="2">
    <source>
        <dbReference type="ARBA" id="ARBA00023015"/>
    </source>
</evidence>
<dbReference type="AlphaFoldDB" id="A0A6N2M2C8"/>
<dbReference type="FunFam" id="3.40.1810.10:FF:000010">
    <property type="entry name" value="Agamous-like MADS-box protein AGL30"/>
    <property type="match status" value="1"/>
</dbReference>